<accession>A0A9W6CU15</accession>
<dbReference type="InterPro" id="IPR025164">
    <property type="entry name" value="Toastrack_DUF4097"/>
</dbReference>
<feature type="domain" description="DUF4097" evidence="2">
    <location>
        <begin position="113"/>
        <end position="239"/>
    </location>
</feature>
<evidence type="ECO:0000313" key="3">
    <source>
        <dbReference type="EMBL" id="GLI26367.1"/>
    </source>
</evidence>
<dbReference type="Proteomes" id="UP001144396">
    <property type="component" value="Unassembled WGS sequence"/>
</dbReference>
<reference evidence="3" key="1">
    <citation type="submission" date="2022-12" db="EMBL/GenBank/DDBJ databases">
        <title>Reference genome sequencing for broad-spectrum identification of bacterial and archaeal isolates by mass spectrometry.</title>
        <authorList>
            <person name="Sekiguchi Y."/>
            <person name="Tourlousse D.M."/>
        </authorList>
    </citation>
    <scope>NUCLEOTIDE SEQUENCE</scope>
    <source>
        <strain evidence="3">14</strain>
    </source>
</reference>
<gene>
    <name evidence="3" type="ORF">ARHIZOSPH14_06090</name>
</gene>
<sequence length="242" mass="25054">MLAAVVVAGAAAFALAGCGLVEQFGPPQSFSDDATVTDEVTTIDIDRPAGGVTVTAVRGATEITLERTVRYWGIDRDIDETHEVTGSTLVLHGCGRNCMVDYVLEVPEGLDVEGDTTNGAIELTGVADVSVTTSNGRIELDDVSGTVEVETSNGRVIGSDLNGNGIDASTSNGSIELELGTAQDVTARTSNGPIELRVPDGPYAVETDTSNGSVDVDIATDPNGEFTLDLRTSNGSIKVFES</sequence>
<keyword evidence="4" id="KW-1185">Reference proteome</keyword>
<dbReference type="AlphaFoldDB" id="A0A9W6CU15"/>
<protein>
    <recommendedName>
        <fullName evidence="2">DUF4097 domain-containing protein</fullName>
    </recommendedName>
</protein>
<evidence type="ECO:0000259" key="2">
    <source>
        <dbReference type="Pfam" id="PF13349"/>
    </source>
</evidence>
<dbReference type="EMBL" id="BSDP01000001">
    <property type="protein sequence ID" value="GLI26367.1"/>
    <property type="molecule type" value="Genomic_DNA"/>
</dbReference>
<name>A0A9W6CU15_9MICO</name>
<proteinExistence type="predicted"/>
<dbReference type="Pfam" id="PF13349">
    <property type="entry name" value="DUF4097"/>
    <property type="match status" value="1"/>
</dbReference>
<comment type="caution">
    <text evidence="3">The sequence shown here is derived from an EMBL/GenBank/DDBJ whole genome shotgun (WGS) entry which is preliminary data.</text>
</comment>
<feature type="chain" id="PRO_5040937831" description="DUF4097 domain-containing protein" evidence="1">
    <location>
        <begin position="17"/>
        <end position="242"/>
    </location>
</feature>
<organism evidence="3 4">
    <name type="scientific">Agromyces rhizosphaerae</name>
    <dbReference type="NCBI Taxonomy" id="88374"/>
    <lineage>
        <taxon>Bacteria</taxon>
        <taxon>Bacillati</taxon>
        <taxon>Actinomycetota</taxon>
        <taxon>Actinomycetes</taxon>
        <taxon>Micrococcales</taxon>
        <taxon>Microbacteriaceae</taxon>
        <taxon>Agromyces</taxon>
    </lineage>
</organism>
<evidence type="ECO:0000313" key="4">
    <source>
        <dbReference type="Proteomes" id="UP001144396"/>
    </source>
</evidence>
<feature type="signal peptide" evidence="1">
    <location>
        <begin position="1"/>
        <end position="16"/>
    </location>
</feature>
<evidence type="ECO:0000256" key="1">
    <source>
        <dbReference type="SAM" id="SignalP"/>
    </source>
</evidence>
<keyword evidence="1" id="KW-0732">Signal</keyword>